<dbReference type="HAMAP" id="MF_01897">
    <property type="entry name" value="GyrA"/>
    <property type="match status" value="1"/>
</dbReference>
<evidence type="ECO:0000313" key="14">
    <source>
        <dbReference type="EMBL" id="PRY27181.1"/>
    </source>
</evidence>
<dbReference type="Pfam" id="PF03989">
    <property type="entry name" value="DNA_gyraseA_C"/>
    <property type="match status" value="6"/>
</dbReference>
<evidence type="ECO:0000256" key="12">
    <source>
        <dbReference type="SAM" id="MobiDB-lite"/>
    </source>
</evidence>
<dbReference type="AlphaFoldDB" id="A0A2T0S183"/>
<evidence type="ECO:0000256" key="10">
    <source>
        <dbReference type="HAMAP-Rule" id="MF_01897"/>
    </source>
</evidence>
<keyword evidence="8 10" id="KW-0238">DNA-binding</keyword>
<keyword evidence="15" id="KW-1185">Reference proteome</keyword>
<dbReference type="InterPro" id="IPR050220">
    <property type="entry name" value="Type_II_DNA_Topoisomerases"/>
</dbReference>
<comment type="similarity">
    <text evidence="3 10">Belongs to the type II topoisomerase GyrA/ParC subunit family.</text>
</comment>
<comment type="catalytic activity">
    <reaction evidence="1 10 11">
        <text>ATP-dependent breakage, passage and rejoining of double-stranded DNA.</text>
        <dbReference type="EC" id="5.6.2.2"/>
    </reaction>
</comment>
<feature type="region of interest" description="Disordered" evidence="12">
    <location>
        <begin position="1"/>
        <end position="23"/>
    </location>
</feature>
<dbReference type="PROSITE" id="PS52040">
    <property type="entry name" value="TOPO_IIA"/>
    <property type="match status" value="1"/>
</dbReference>
<keyword evidence="9 10" id="KW-0413">Isomerase</keyword>
<dbReference type="InterPro" id="IPR013758">
    <property type="entry name" value="Topo_IIA_A/C_ab"/>
</dbReference>
<evidence type="ECO:0000256" key="2">
    <source>
        <dbReference type="ARBA" id="ARBA00004496"/>
    </source>
</evidence>
<evidence type="ECO:0000256" key="4">
    <source>
        <dbReference type="ARBA" id="ARBA00022490"/>
    </source>
</evidence>
<reference evidence="14 15" key="1">
    <citation type="submission" date="2018-03" db="EMBL/GenBank/DDBJ databases">
        <title>Genomic Encyclopedia of Archaeal and Bacterial Type Strains, Phase II (KMG-II): from individual species to whole genera.</title>
        <authorList>
            <person name="Goeker M."/>
        </authorList>
    </citation>
    <scope>NUCLEOTIDE SEQUENCE [LARGE SCALE GENOMIC DNA]</scope>
    <source>
        <strain evidence="14 15">DSM 45348</strain>
    </source>
</reference>
<comment type="miscellaneous">
    <text evidence="10">Few gyrases are as efficient as E.coli at forming negative supercoils. Not all organisms have 2 type II topoisomerases; in organisms with a single type II topoisomerase this enzyme also has to decatenate newly replicated chromosomes.</text>
</comment>
<dbReference type="OrthoDB" id="9806486at2"/>
<dbReference type="NCBIfam" id="TIGR01063">
    <property type="entry name" value="gyrA"/>
    <property type="match status" value="1"/>
</dbReference>
<dbReference type="Gene3D" id="1.10.268.10">
    <property type="entry name" value="Topoisomerase, domain 3"/>
    <property type="match status" value="1"/>
</dbReference>
<evidence type="ECO:0000259" key="13">
    <source>
        <dbReference type="PROSITE" id="PS52040"/>
    </source>
</evidence>
<dbReference type="SUPFAM" id="SSF101904">
    <property type="entry name" value="GyrA/ParC C-terminal domain-like"/>
    <property type="match status" value="1"/>
</dbReference>
<dbReference type="Gene3D" id="2.120.10.90">
    <property type="entry name" value="DNA gyrase/topoisomerase IV, subunit A, C-terminal"/>
    <property type="match status" value="1"/>
</dbReference>
<dbReference type="SUPFAM" id="SSF56719">
    <property type="entry name" value="Type II DNA topoisomerase"/>
    <property type="match status" value="1"/>
</dbReference>
<comment type="subcellular location">
    <subcellularLocation>
        <location evidence="2 10">Cytoplasm</location>
    </subcellularLocation>
</comment>
<gene>
    <name evidence="10" type="primary">gyrA</name>
    <name evidence="14" type="ORF">CLV70_111148</name>
</gene>
<dbReference type="InterPro" id="IPR035516">
    <property type="entry name" value="Gyrase/topoIV_suA_C"/>
</dbReference>
<evidence type="ECO:0000256" key="7">
    <source>
        <dbReference type="ARBA" id="ARBA00023029"/>
    </source>
</evidence>
<dbReference type="Gene3D" id="3.30.1360.40">
    <property type="match status" value="1"/>
</dbReference>
<dbReference type="RefSeq" id="WP_106128701.1">
    <property type="nucleotide sequence ID" value="NZ_PVZG01000011.1"/>
</dbReference>
<dbReference type="InterPro" id="IPR013760">
    <property type="entry name" value="Topo_IIA-like_dom_sf"/>
</dbReference>
<dbReference type="GO" id="GO:0034335">
    <property type="term" value="F:DNA negative supercoiling activity"/>
    <property type="evidence" value="ECO:0007669"/>
    <property type="project" value="UniProtKB-ARBA"/>
</dbReference>
<comment type="subunit">
    <text evidence="10">Heterotetramer, composed of two GyrA and two GyrB chains. In the heterotetramer, GyrA contains the active site tyrosine that forms a transient covalent intermediate with DNA, while GyrB binds cofactors and catalyzes ATP hydrolysis.</text>
</comment>
<dbReference type="FunFam" id="3.30.1360.40:FF:000008">
    <property type="entry name" value="DNA topoisomerase (ATP-hydrolyzing)"/>
    <property type="match status" value="1"/>
</dbReference>
<evidence type="ECO:0000256" key="3">
    <source>
        <dbReference type="ARBA" id="ARBA00008263"/>
    </source>
</evidence>
<keyword evidence="5 10" id="KW-0547">Nucleotide-binding</keyword>
<dbReference type="NCBIfam" id="NF004043">
    <property type="entry name" value="PRK05560.1"/>
    <property type="match status" value="1"/>
</dbReference>
<comment type="caution">
    <text evidence="14">The sequence shown here is derived from an EMBL/GenBank/DDBJ whole genome shotgun (WGS) entry which is preliminary data.</text>
</comment>
<evidence type="ECO:0000313" key="15">
    <source>
        <dbReference type="Proteomes" id="UP000239209"/>
    </source>
</evidence>
<accession>A0A2T0S183</accession>
<dbReference type="Gene3D" id="3.90.199.10">
    <property type="entry name" value="Topoisomerase II, domain 5"/>
    <property type="match status" value="1"/>
</dbReference>
<dbReference type="InterPro" id="IPR006691">
    <property type="entry name" value="GyrA/parC_rep"/>
</dbReference>
<feature type="domain" description="Topo IIA-type catalytic" evidence="13">
    <location>
        <begin position="50"/>
        <end position="519"/>
    </location>
</feature>
<dbReference type="GO" id="GO:0006261">
    <property type="term" value="P:DNA-templated DNA replication"/>
    <property type="evidence" value="ECO:0007669"/>
    <property type="project" value="UniProtKB-UniRule"/>
</dbReference>
<dbReference type="InterPro" id="IPR002205">
    <property type="entry name" value="Topo_IIA_dom_A"/>
</dbReference>
<dbReference type="PANTHER" id="PTHR43493:SF5">
    <property type="entry name" value="DNA GYRASE SUBUNIT A, CHLOROPLASTIC_MITOCHONDRIAL"/>
    <property type="match status" value="1"/>
</dbReference>
<organism evidence="14 15">
    <name type="scientific">Pseudosporangium ferrugineum</name>
    <dbReference type="NCBI Taxonomy" id="439699"/>
    <lineage>
        <taxon>Bacteria</taxon>
        <taxon>Bacillati</taxon>
        <taxon>Actinomycetota</taxon>
        <taxon>Actinomycetes</taxon>
        <taxon>Micromonosporales</taxon>
        <taxon>Micromonosporaceae</taxon>
        <taxon>Pseudosporangium</taxon>
    </lineage>
</organism>
<dbReference type="InterPro" id="IPR005743">
    <property type="entry name" value="GyrA"/>
</dbReference>
<dbReference type="CDD" id="cd00187">
    <property type="entry name" value="TOP4c"/>
    <property type="match status" value="1"/>
</dbReference>
<proteinExistence type="inferred from homology"/>
<evidence type="ECO:0000256" key="8">
    <source>
        <dbReference type="ARBA" id="ARBA00023125"/>
    </source>
</evidence>
<dbReference type="FunFam" id="3.90.199.10:FF:000001">
    <property type="entry name" value="DNA gyrase subunit A"/>
    <property type="match status" value="1"/>
</dbReference>
<keyword evidence="4 10" id="KW-0963">Cytoplasm</keyword>
<dbReference type="NCBIfam" id="NF004044">
    <property type="entry name" value="PRK05561.1"/>
    <property type="match status" value="1"/>
</dbReference>
<evidence type="ECO:0000256" key="1">
    <source>
        <dbReference type="ARBA" id="ARBA00000185"/>
    </source>
</evidence>
<evidence type="ECO:0000256" key="11">
    <source>
        <dbReference type="PROSITE-ProRule" id="PRU01384"/>
    </source>
</evidence>
<evidence type="ECO:0000256" key="6">
    <source>
        <dbReference type="ARBA" id="ARBA00022840"/>
    </source>
</evidence>
<dbReference type="FunFam" id="2.120.10.90:FF:000001">
    <property type="entry name" value="DNA gyrase subunit A"/>
    <property type="match status" value="1"/>
</dbReference>
<keyword evidence="6 10" id="KW-0067">ATP-binding</keyword>
<dbReference type="Proteomes" id="UP000239209">
    <property type="component" value="Unassembled WGS sequence"/>
</dbReference>
<dbReference type="GO" id="GO:0005524">
    <property type="term" value="F:ATP binding"/>
    <property type="evidence" value="ECO:0007669"/>
    <property type="project" value="UniProtKB-UniRule"/>
</dbReference>
<keyword evidence="7 10" id="KW-0799">Topoisomerase</keyword>
<evidence type="ECO:0000256" key="5">
    <source>
        <dbReference type="ARBA" id="ARBA00022741"/>
    </source>
</evidence>
<feature type="active site" description="O-(5'-phospho-DNA)-tyrosine intermediate" evidence="10 11">
    <location>
        <position position="138"/>
    </location>
</feature>
<dbReference type="GO" id="GO:0005694">
    <property type="term" value="C:chromosome"/>
    <property type="evidence" value="ECO:0007669"/>
    <property type="project" value="InterPro"/>
</dbReference>
<dbReference type="Pfam" id="PF00521">
    <property type="entry name" value="DNA_topoisoIV"/>
    <property type="match status" value="1"/>
</dbReference>
<sequence>MTDTPENPAEEPQDDTGGGVGQRVEPVGLEVEMQRSYLDYAMSVIVGRALPDVRDGLKPVHRKILYAMYDSGFRPDRGYVKCARVVGDVMGNYHPHGDSSIYDALVRMGQPWSLRYPLIDGNGNFGSPGNDPPAAMRYTESKLSPLAMEMLRDIDEDTVDMQDNYDGRAKEPTILPARFPNLLVNGSEGIAVGMATKIPPHNLREIASAVQWYLDNPEADEATTLEAVLEIVKGPDFPTRGLIVGQQAIQDAYRTGRGSIRMRAVVEVEEDQRGRPCLVVTELPYQVNPDNLAERVAELVKEGKLTGIADIRDESSGRTGMRLILVLKRDAVAKVVLNNLYKHTQLQETFGANMLALVDGVPRTLNLAQFIRYYVDHQVEVIRRRTAFRLRKAEERAHILRGLVKALDALDEVIALIRRSPTVEDARQGLIQLLDIDQVQSQAILDMQLRRLAALERQKIIDELASIEVEIADLKDILAKPERQRAIVSEELAEIVSRFGDERKTQIIPFDGEVSMEDLIAREDVVVTITRTGYAKRTKVDLYRSQKRGGKGVSGASLRQDDIVSHFFVISTHSWILFFTNKGRVYRAKAYELPEANRVAKGQHVANLLAFQPDEHIAQVIQIPNYQVEPYLVLATKNGLVKKTRLEEFDSNRSGGIIAINLREDDELVGATLAAPENDLLLVSKKAQAIRFNATDEALRPMGRATSGVIGMRFGEADELLAMEVVREGMDVLVATNGGYAKRTPIEEYPVQGRGGKGVLTAKITERRGGLVGALVISPEDELFAITSNGGVIRTPVKPVRRTRDRNTMGVKLMDLPEGVTIVALARNADEPDEQD</sequence>
<protein>
    <recommendedName>
        <fullName evidence="10">DNA gyrase subunit A</fullName>
        <ecNumber evidence="10">5.6.2.2</ecNumber>
    </recommendedName>
</protein>
<dbReference type="EMBL" id="PVZG01000011">
    <property type="protein sequence ID" value="PRY27181.1"/>
    <property type="molecule type" value="Genomic_DNA"/>
</dbReference>
<dbReference type="GO" id="GO:0003677">
    <property type="term" value="F:DNA binding"/>
    <property type="evidence" value="ECO:0007669"/>
    <property type="project" value="UniProtKB-UniRule"/>
</dbReference>
<dbReference type="SMART" id="SM00434">
    <property type="entry name" value="TOP4c"/>
    <property type="match status" value="1"/>
</dbReference>
<evidence type="ECO:0000256" key="9">
    <source>
        <dbReference type="ARBA" id="ARBA00023235"/>
    </source>
</evidence>
<comment type="function">
    <text evidence="10">A type II topoisomerase that negatively supercoils closed circular double-stranded (ds) DNA in an ATP-dependent manner to modulate DNA topology and maintain chromosomes in an underwound state. Negative supercoiling favors strand separation, and DNA replication, transcription, recombination and repair, all of which involve strand separation. Also able to catalyze the interconversion of other topological isomers of dsDNA rings, including catenanes and knotted rings. Type II topoisomerases break and join 2 DNA strands simultaneously in an ATP-dependent manner.</text>
</comment>
<name>A0A2T0S183_9ACTN</name>
<dbReference type="PANTHER" id="PTHR43493">
    <property type="entry name" value="DNA GYRASE/TOPOISOMERASE SUBUNIT A"/>
    <property type="match status" value="1"/>
</dbReference>
<dbReference type="GO" id="GO:0009330">
    <property type="term" value="C:DNA topoisomerase type II (double strand cut, ATP-hydrolyzing) complex"/>
    <property type="evidence" value="ECO:0007669"/>
    <property type="project" value="TreeGrafter"/>
</dbReference>
<dbReference type="EC" id="5.6.2.2" evidence="10"/>
<dbReference type="FunFam" id="1.10.268.10:FF:000001">
    <property type="entry name" value="DNA gyrase subunit A"/>
    <property type="match status" value="1"/>
</dbReference>
<dbReference type="InterPro" id="IPR013757">
    <property type="entry name" value="Topo_IIA_A_a_sf"/>
</dbReference>
<feature type="short sequence motif" description="GyrA-box" evidence="10">
    <location>
        <begin position="546"/>
        <end position="552"/>
    </location>
</feature>
<dbReference type="GO" id="GO:0006265">
    <property type="term" value="P:DNA topological change"/>
    <property type="evidence" value="ECO:0007669"/>
    <property type="project" value="UniProtKB-UniRule"/>
</dbReference>
<dbReference type="GO" id="GO:0005737">
    <property type="term" value="C:cytoplasm"/>
    <property type="evidence" value="ECO:0007669"/>
    <property type="project" value="UniProtKB-SubCell"/>
</dbReference>